<sequence>MRNSIYAIAILVFGLLSCSDSELVENWKNPEVEAFQAQKVLVLAISNDVENRQYFENRVVQQLINKGVNAINSDNFFDNNFTQRPQTENEVKALEDLLLHDGYDAILVSKVIGAEDKVTLIKSYQNFNKTFETFNEDYYSNQGLFDQNEQLESYVVYHAESVLYCICPEKERQVIWRASIDVTKLDSKKKAIKDYCKMLMWSLENQELLITNSKS</sequence>
<protein>
    <submittedName>
        <fullName evidence="1">Putative cardiolipin synthetase</fullName>
    </submittedName>
</protein>
<dbReference type="EMBL" id="BBMM01000013">
    <property type="protein sequence ID" value="GAL01693.1"/>
    <property type="molecule type" value="Genomic_DNA"/>
</dbReference>
<accession>A0A090QHG3</accession>
<organism evidence="1 2">
    <name type="scientific">Nonlabens ulvanivorans</name>
    <name type="common">Persicivirga ulvanivorans</name>
    <dbReference type="NCBI Taxonomy" id="906888"/>
    <lineage>
        <taxon>Bacteria</taxon>
        <taxon>Pseudomonadati</taxon>
        <taxon>Bacteroidota</taxon>
        <taxon>Flavobacteriia</taxon>
        <taxon>Flavobacteriales</taxon>
        <taxon>Flavobacteriaceae</taxon>
        <taxon>Nonlabens</taxon>
    </lineage>
</organism>
<name>A0A090QHG3_NONUL</name>
<evidence type="ECO:0000313" key="1">
    <source>
        <dbReference type="EMBL" id="GAL01693.1"/>
    </source>
</evidence>
<dbReference type="AlphaFoldDB" id="A0A090QHG3"/>
<reference evidence="1 2" key="1">
    <citation type="journal article" date="2014" name="Genome Announc.">
        <title>Draft Genome Sequences of Marine Flavobacterium Nonlabens Strains NR17, NR24, NR27, NR32, NR33, and Ara13.</title>
        <authorList>
            <person name="Nakanishi M."/>
            <person name="Meirelles P."/>
            <person name="Suzuki R."/>
            <person name="Takatani N."/>
            <person name="Mino S."/>
            <person name="Suda W."/>
            <person name="Oshima K."/>
            <person name="Hattori M."/>
            <person name="Ohkuma M."/>
            <person name="Hosokawa M."/>
            <person name="Miyashita K."/>
            <person name="Thompson F.L."/>
            <person name="Niwa A."/>
            <person name="Sawabe T."/>
            <person name="Sawabe T."/>
        </authorList>
    </citation>
    <scope>NUCLEOTIDE SEQUENCE [LARGE SCALE GENOMIC DNA]</scope>
    <source>
        <strain evidence="2">JCM19314</strain>
    </source>
</reference>
<proteinExistence type="predicted"/>
<gene>
    <name evidence="1" type="ORF">JCM19314_1846</name>
</gene>
<dbReference type="PROSITE" id="PS51257">
    <property type="entry name" value="PROKAR_LIPOPROTEIN"/>
    <property type="match status" value="1"/>
</dbReference>
<comment type="caution">
    <text evidence="1">The sequence shown here is derived from an EMBL/GenBank/DDBJ whole genome shotgun (WGS) entry which is preliminary data.</text>
</comment>
<evidence type="ECO:0000313" key="2">
    <source>
        <dbReference type="Proteomes" id="UP000029226"/>
    </source>
</evidence>
<dbReference type="Proteomes" id="UP000029226">
    <property type="component" value="Unassembled WGS sequence"/>
</dbReference>